<dbReference type="GO" id="GO:0000162">
    <property type="term" value="P:L-tryptophan biosynthetic process"/>
    <property type="evidence" value="ECO:0007669"/>
    <property type="project" value="UniProtKB-UniPathway"/>
</dbReference>
<dbReference type="AlphaFoldDB" id="A0A381RIX8"/>
<keyword evidence="8" id="KW-0479">Metal-binding</keyword>
<evidence type="ECO:0000256" key="13">
    <source>
        <dbReference type="ARBA" id="ARBA00025634"/>
    </source>
</evidence>
<accession>A0A381RIX8</accession>
<sequence>MFKPSLEEFKKLAKSGNLIPVYKEILADLDTPVSAYMKIGDGDYSFLLESVEGGEKWARYCFLGCDPAVVVSSKGRNITIDENGKRQQSKIESGTPLSAIKEILARYNPVDVPGLPRFSGGAVGFISYDMVRFFEDLPEDTADDLNVPDSQFIITDTMLVFDNVSQTIKMVSNAFIESDDLDEVYEQTIKKIGLLEEKLKTPLKISTQANEEVVQPKFESNFEKEKFKGAVNKVKQYILEGDAIQVVLSQRLSFDIKKKAFDIYRALRTVNPSPYMYFLKFGDIEVVGSSPEILVRLEDEKVEVRPIAGTRKRGKNEEEDVALEKDLLQDEKELAEHIMLVDLGRNDLGRVAKISSVEVNESFTVERYSHVMHIVSNVRGILKEGLDCFDVLEATFPAGTVSGAPKIRAMEIIEEMEPNRRGLYAGAVGYIGFSGNMDTAIAIRTLVVKEQIAYLGVGAGIVADSVPESEFEETMNKGRALLKAVELAEKGWVV</sequence>
<evidence type="ECO:0000256" key="14">
    <source>
        <dbReference type="ARBA" id="ARBA00047683"/>
    </source>
</evidence>
<evidence type="ECO:0000256" key="2">
    <source>
        <dbReference type="ARBA" id="ARBA00004873"/>
    </source>
</evidence>
<protein>
    <recommendedName>
        <fullName evidence="6">Anthranilate synthase component 1</fullName>
        <ecNumber evidence="5">4.1.3.27</ecNumber>
    </recommendedName>
</protein>
<comment type="cofactor">
    <cofactor evidence="1">
        <name>Mg(2+)</name>
        <dbReference type="ChEBI" id="CHEBI:18420"/>
    </cofactor>
</comment>
<dbReference type="EC" id="4.1.3.27" evidence="5"/>
<evidence type="ECO:0000256" key="3">
    <source>
        <dbReference type="ARBA" id="ARBA00009562"/>
    </source>
</evidence>
<dbReference type="InterPro" id="IPR006805">
    <property type="entry name" value="Anth_synth_I_N"/>
</dbReference>
<gene>
    <name evidence="17" type="ORF">METZ01_LOCUS44624</name>
</gene>
<name>A0A381RIX8_9ZZZZ</name>
<dbReference type="InterPro" id="IPR019999">
    <property type="entry name" value="Anth_synth_I-like"/>
</dbReference>
<dbReference type="SUPFAM" id="SSF56322">
    <property type="entry name" value="ADC synthase"/>
    <property type="match status" value="1"/>
</dbReference>
<evidence type="ECO:0000256" key="8">
    <source>
        <dbReference type="ARBA" id="ARBA00022723"/>
    </source>
</evidence>
<dbReference type="UniPathway" id="UPA00035">
    <property type="reaction ID" value="UER00040"/>
</dbReference>
<comment type="catalytic activity">
    <reaction evidence="14">
        <text>chorismate + L-glutamine = anthranilate + pyruvate + L-glutamate + H(+)</text>
        <dbReference type="Rhea" id="RHEA:21732"/>
        <dbReference type="ChEBI" id="CHEBI:15361"/>
        <dbReference type="ChEBI" id="CHEBI:15378"/>
        <dbReference type="ChEBI" id="CHEBI:16567"/>
        <dbReference type="ChEBI" id="CHEBI:29748"/>
        <dbReference type="ChEBI" id="CHEBI:29985"/>
        <dbReference type="ChEBI" id="CHEBI:58359"/>
        <dbReference type="EC" id="4.1.3.27"/>
    </reaction>
</comment>
<evidence type="ECO:0000256" key="11">
    <source>
        <dbReference type="ARBA" id="ARBA00023141"/>
    </source>
</evidence>
<dbReference type="InterPro" id="IPR005256">
    <property type="entry name" value="Anth_synth_I_PabB"/>
</dbReference>
<organism evidence="17">
    <name type="scientific">marine metagenome</name>
    <dbReference type="NCBI Taxonomy" id="408172"/>
    <lineage>
        <taxon>unclassified sequences</taxon>
        <taxon>metagenomes</taxon>
        <taxon>ecological metagenomes</taxon>
    </lineage>
</organism>
<dbReference type="GO" id="GO:0046872">
    <property type="term" value="F:metal ion binding"/>
    <property type="evidence" value="ECO:0007669"/>
    <property type="project" value="UniProtKB-KW"/>
</dbReference>
<evidence type="ECO:0000256" key="12">
    <source>
        <dbReference type="ARBA" id="ARBA00023239"/>
    </source>
</evidence>
<dbReference type="InterPro" id="IPR015890">
    <property type="entry name" value="Chorismate_C"/>
</dbReference>
<dbReference type="NCBIfam" id="TIGR00564">
    <property type="entry name" value="trpE_most"/>
    <property type="match status" value="1"/>
</dbReference>
<keyword evidence="10" id="KW-0460">Magnesium</keyword>
<dbReference type="PANTHER" id="PTHR11236:SF48">
    <property type="entry name" value="ISOCHORISMATE SYNTHASE MENF"/>
    <property type="match status" value="1"/>
</dbReference>
<evidence type="ECO:0000313" key="17">
    <source>
        <dbReference type="EMBL" id="SUZ91770.1"/>
    </source>
</evidence>
<evidence type="ECO:0000256" key="6">
    <source>
        <dbReference type="ARBA" id="ARBA00020653"/>
    </source>
</evidence>
<dbReference type="Gene3D" id="3.60.120.10">
    <property type="entry name" value="Anthranilate synthase"/>
    <property type="match status" value="1"/>
</dbReference>
<keyword evidence="11" id="KW-0057">Aromatic amino acid biosynthesis</keyword>
<keyword evidence="7" id="KW-0028">Amino-acid biosynthesis</keyword>
<evidence type="ECO:0000256" key="7">
    <source>
        <dbReference type="ARBA" id="ARBA00022605"/>
    </source>
</evidence>
<comment type="function">
    <text evidence="13">Part of a heterotetrameric complex that catalyzes the two-step biosynthesis of anthranilate, an intermediate in the biosynthesis of L-tryptophan. In the first step, the glutamine-binding beta subunit (TrpG) of anthranilate synthase (AS) provides the glutamine amidotransferase activity which generates ammonia as a substrate that, along with chorismate, is used in the second step, catalyzed by the large alpha subunit of AS (TrpE) to produce anthranilate. In the absence of TrpG, TrpE can synthesize anthranilate directly from chorismate and high concentrations of ammonia.</text>
</comment>
<evidence type="ECO:0000259" key="16">
    <source>
        <dbReference type="Pfam" id="PF04715"/>
    </source>
</evidence>
<evidence type="ECO:0000256" key="10">
    <source>
        <dbReference type="ARBA" id="ARBA00022842"/>
    </source>
</evidence>
<reference evidence="17" key="1">
    <citation type="submission" date="2018-05" db="EMBL/GenBank/DDBJ databases">
        <authorList>
            <person name="Lanie J.A."/>
            <person name="Ng W.-L."/>
            <person name="Kazmierczak K.M."/>
            <person name="Andrzejewski T.M."/>
            <person name="Davidsen T.M."/>
            <person name="Wayne K.J."/>
            <person name="Tettelin H."/>
            <person name="Glass J.I."/>
            <person name="Rusch D."/>
            <person name="Podicherti R."/>
            <person name="Tsui H.-C.T."/>
            <person name="Winkler M.E."/>
        </authorList>
    </citation>
    <scope>NUCLEOTIDE SEQUENCE</scope>
</reference>
<dbReference type="Pfam" id="PF00425">
    <property type="entry name" value="Chorismate_bind"/>
    <property type="match status" value="1"/>
</dbReference>
<evidence type="ECO:0000259" key="15">
    <source>
        <dbReference type="Pfam" id="PF00425"/>
    </source>
</evidence>
<evidence type="ECO:0000256" key="9">
    <source>
        <dbReference type="ARBA" id="ARBA00022822"/>
    </source>
</evidence>
<dbReference type="GO" id="GO:0004049">
    <property type="term" value="F:anthranilate synthase activity"/>
    <property type="evidence" value="ECO:0007669"/>
    <property type="project" value="UniProtKB-EC"/>
</dbReference>
<evidence type="ECO:0000256" key="4">
    <source>
        <dbReference type="ARBA" id="ARBA00011575"/>
    </source>
</evidence>
<dbReference type="PANTHER" id="PTHR11236">
    <property type="entry name" value="AMINOBENZOATE/ANTHRANILATE SYNTHASE"/>
    <property type="match status" value="1"/>
</dbReference>
<comment type="subunit">
    <text evidence="4">Heterotetramer consisting of two non-identical subunits: a beta subunit (TrpG) and a large alpha subunit (TrpE).</text>
</comment>
<dbReference type="PRINTS" id="PR00095">
    <property type="entry name" value="ANTSNTHASEI"/>
</dbReference>
<comment type="pathway">
    <text evidence="2">Amino-acid biosynthesis; L-tryptophan biosynthesis; L-tryptophan from chorismate: step 1/5.</text>
</comment>
<comment type="similarity">
    <text evidence="3">Belongs to the anthranilate synthase component I family.</text>
</comment>
<dbReference type="Pfam" id="PF04715">
    <property type="entry name" value="Anth_synt_I_N"/>
    <property type="match status" value="1"/>
</dbReference>
<feature type="domain" description="Anthranilate synthase component I N-terminal" evidence="16">
    <location>
        <begin position="28"/>
        <end position="168"/>
    </location>
</feature>
<proteinExistence type="inferred from homology"/>
<dbReference type="EMBL" id="UINC01002003">
    <property type="protein sequence ID" value="SUZ91770.1"/>
    <property type="molecule type" value="Genomic_DNA"/>
</dbReference>
<evidence type="ECO:0000256" key="5">
    <source>
        <dbReference type="ARBA" id="ARBA00012266"/>
    </source>
</evidence>
<evidence type="ECO:0000256" key="1">
    <source>
        <dbReference type="ARBA" id="ARBA00001946"/>
    </source>
</evidence>
<dbReference type="InterPro" id="IPR005801">
    <property type="entry name" value="ADC_synthase"/>
</dbReference>
<feature type="domain" description="Chorismate-utilising enzyme C-terminal" evidence="15">
    <location>
        <begin position="224"/>
        <end position="477"/>
    </location>
</feature>
<keyword evidence="9" id="KW-0822">Tryptophan biosynthesis</keyword>
<keyword evidence="12" id="KW-0456">Lyase</keyword>